<dbReference type="Proteomes" id="UP000249547">
    <property type="component" value="Unassembled WGS sequence"/>
</dbReference>
<evidence type="ECO:0000256" key="1">
    <source>
        <dbReference type="SAM" id="Phobius"/>
    </source>
</evidence>
<evidence type="ECO:0000313" key="4">
    <source>
        <dbReference type="Proteomes" id="UP000249547"/>
    </source>
</evidence>
<dbReference type="PANTHER" id="PTHR34220:SF7">
    <property type="entry name" value="SENSOR HISTIDINE KINASE YPDA"/>
    <property type="match status" value="1"/>
</dbReference>
<name>A0A327QYK0_9BACT</name>
<dbReference type="EMBL" id="QLLL01000002">
    <property type="protein sequence ID" value="RAJ08838.1"/>
    <property type="molecule type" value="Genomic_DNA"/>
</dbReference>
<reference evidence="3 4" key="1">
    <citation type="submission" date="2018-06" db="EMBL/GenBank/DDBJ databases">
        <title>Genomic Encyclopedia of Archaeal and Bacterial Type Strains, Phase II (KMG-II): from individual species to whole genera.</title>
        <authorList>
            <person name="Goeker M."/>
        </authorList>
    </citation>
    <scope>NUCLEOTIDE SEQUENCE [LARGE SCALE GENOMIC DNA]</scope>
    <source>
        <strain evidence="3 4">DSM 23857</strain>
    </source>
</reference>
<dbReference type="GO" id="GO:0016020">
    <property type="term" value="C:membrane"/>
    <property type="evidence" value="ECO:0007669"/>
    <property type="project" value="InterPro"/>
</dbReference>
<dbReference type="InterPro" id="IPR050640">
    <property type="entry name" value="Bact_2-comp_sensor_kinase"/>
</dbReference>
<gene>
    <name evidence="3" type="ORF">LX64_01492</name>
</gene>
<accession>A0A327QYK0</accession>
<keyword evidence="4" id="KW-1185">Reference proteome</keyword>
<dbReference type="OrthoDB" id="9792992at2"/>
<dbReference type="AlphaFoldDB" id="A0A327QYK0"/>
<dbReference type="RefSeq" id="WP_111596937.1">
    <property type="nucleotide sequence ID" value="NZ_QLLL01000002.1"/>
</dbReference>
<organism evidence="3 4">
    <name type="scientific">Chitinophaga skermanii</name>
    <dbReference type="NCBI Taxonomy" id="331697"/>
    <lineage>
        <taxon>Bacteria</taxon>
        <taxon>Pseudomonadati</taxon>
        <taxon>Bacteroidota</taxon>
        <taxon>Chitinophagia</taxon>
        <taxon>Chitinophagales</taxon>
        <taxon>Chitinophagaceae</taxon>
        <taxon>Chitinophaga</taxon>
    </lineage>
</organism>
<proteinExistence type="predicted"/>
<keyword evidence="3" id="KW-0418">Kinase</keyword>
<sequence>MKKWYHQYFRGVKPLMTYEILVWLVYVCIYKWATFAEETHVPRLRTNFPMPELILYAIGTTLYIIPYYRWIGAKLLEKRRFVWLFFVTILYFWFVPKYCSYVVASVFQAVSHNPLTIPFYNSQVRMFERLIFAPQLQLQFLLTDMMAFFSVMFMRYATQNERKRSNLEKEHLALQLDTLKAQLHPHFLFNTLNSIYGMSITGAKDTPAYILKLSDMMRYILYDCRHHAVDLEKDIAFLDNYMQMEQKRYPAAHIDFQMPATPIPAISIAPLMLIPFMENVFKHGAHRVVDDAFIRGELVVNEEELVFELENSVMPVTPMQRGPYGGVGIENVKKRLALYYPNRHRLQIEQTDTIYSVHLTIQLKA</sequence>
<protein>
    <submittedName>
        <fullName evidence="3">Histidine kinase</fullName>
    </submittedName>
</protein>
<keyword evidence="1" id="KW-0472">Membrane</keyword>
<feature type="transmembrane region" description="Helical" evidence="1">
    <location>
        <begin position="130"/>
        <end position="154"/>
    </location>
</feature>
<feature type="domain" description="Signal transduction histidine kinase internal region" evidence="2">
    <location>
        <begin position="175"/>
        <end position="250"/>
    </location>
</feature>
<dbReference type="GO" id="GO:0000155">
    <property type="term" value="F:phosphorelay sensor kinase activity"/>
    <property type="evidence" value="ECO:0007669"/>
    <property type="project" value="InterPro"/>
</dbReference>
<evidence type="ECO:0000313" key="3">
    <source>
        <dbReference type="EMBL" id="RAJ08838.1"/>
    </source>
</evidence>
<dbReference type="Pfam" id="PF06580">
    <property type="entry name" value="His_kinase"/>
    <property type="match status" value="1"/>
</dbReference>
<evidence type="ECO:0000259" key="2">
    <source>
        <dbReference type="Pfam" id="PF06580"/>
    </source>
</evidence>
<comment type="caution">
    <text evidence="3">The sequence shown here is derived from an EMBL/GenBank/DDBJ whole genome shotgun (WGS) entry which is preliminary data.</text>
</comment>
<feature type="transmembrane region" description="Helical" evidence="1">
    <location>
        <begin position="12"/>
        <end position="33"/>
    </location>
</feature>
<keyword evidence="3" id="KW-0808">Transferase</keyword>
<keyword evidence="1" id="KW-0812">Transmembrane</keyword>
<feature type="transmembrane region" description="Helical" evidence="1">
    <location>
        <begin position="82"/>
        <end position="110"/>
    </location>
</feature>
<feature type="transmembrane region" description="Helical" evidence="1">
    <location>
        <begin position="53"/>
        <end position="70"/>
    </location>
</feature>
<keyword evidence="1" id="KW-1133">Transmembrane helix</keyword>
<dbReference type="InterPro" id="IPR010559">
    <property type="entry name" value="Sig_transdc_His_kin_internal"/>
</dbReference>
<dbReference type="PANTHER" id="PTHR34220">
    <property type="entry name" value="SENSOR HISTIDINE KINASE YPDA"/>
    <property type="match status" value="1"/>
</dbReference>